<dbReference type="GO" id="GO:1904680">
    <property type="term" value="F:peptide transmembrane transporter activity"/>
    <property type="evidence" value="ECO:0007669"/>
    <property type="project" value="TreeGrafter"/>
</dbReference>
<proteinExistence type="inferred from homology"/>
<feature type="chain" id="PRO_5005281410" evidence="3">
    <location>
        <begin position="24"/>
        <end position="539"/>
    </location>
</feature>
<dbReference type="PATRIC" id="fig|270351.6.peg.5872"/>
<dbReference type="CDD" id="cd08495">
    <property type="entry name" value="PBP2_NikA_DppA_OppA_like_8"/>
    <property type="match status" value="1"/>
</dbReference>
<sequence>MPRPIRPPAALAALVLAAAPALAQSPPAGGSVLRIGMTAADVPTTTGMPNNGFEGMRFLGYPVFEGLVLWDLSRTDRLAGLRPGLAERWEQAPDDAKTWIFHLRQGVHFHDGTAFDADAVIWNLDRYFKSDSPHYELPAAGITRARAPLLASYRKIDDRTVAITSASPASYFPYMVVYLLFTSPASFEAAGRDWAKVAMLPAAGTGPFRITAVRPREAVELARNPAYWDRDNLAKVDKVRLMPIPEANARIAALRAGQVDWIEAPAPDGLASLRQAGFTITTGSYPHVWPWFYNIGAANSPLKDVRVRQALNYCIDRDGLVTFLNGTAEPSVGWLKAADPNFGAPQNRYRLDPQKGRALLAEAGFTDKHPLALKVMISTSGSGQMQPLPMNEFLQENLKQTCNVDVTFNVVEWQVLLNAGRAAPDAPALQGANALNVSSPSSDVAVMARYFASANVSPKGFNFPQWKDARFDAALAELAAATDPETVAKATRVAHERLVDDPPWLYIVHDLNPRAMSPRVKGFVSPQSWFVDMTRISVQ</sequence>
<dbReference type="OrthoDB" id="9803988at2"/>
<comment type="subcellular location">
    <subcellularLocation>
        <location evidence="1">Periplasm</location>
    </subcellularLocation>
</comment>
<dbReference type="SUPFAM" id="SSF53850">
    <property type="entry name" value="Periplasmic binding protein-like II"/>
    <property type="match status" value="1"/>
</dbReference>
<evidence type="ECO:0000256" key="1">
    <source>
        <dbReference type="ARBA" id="ARBA00004418"/>
    </source>
</evidence>
<dbReference type="InterPro" id="IPR000914">
    <property type="entry name" value="SBP_5_dom"/>
</dbReference>
<comment type="similarity">
    <text evidence="2">Belongs to the bacterial solute-binding protein 5 family.</text>
</comment>
<accession>A0A0J6SSS2</accession>
<dbReference type="InterPro" id="IPR039424">
    <property type="entry name" value="SBP_5"/>
</dbReference>
<dbReference type="Pfam" id="PF00496">
    <property type="entry name" value="SBP_bac_5"/>
    <property type="match status" value="1"/>
</dbReference>
<dbReference type="GO" id="GO:0015833">
    <property type="term" value="P:peptide transport"/>
    <property type="evidence" value="ECO:0007669"/>
    <property type="project" value="TreeGrafter"/>
</dbReference>
<dbReference type="Proteomes" id="UP000035929">
    <property type="component" value="Unassembled WGS sequence"/>
</dbReference>
<protein>
    <submittedName>
        <fullName evidence="5">4-phytase</fullName>
    </submittedName>
</protein>
<dbReference type="EMBL" id="LABX01000047">
    <property type="protein sequence ID" value="KMO38305.1"/>
    <property type="molecule type" value="Genomic_DNA"/>
</dbReference>
<dbReference type="GO" id="GO:0030288">
    <property type="term" value="C:outer membrane-bounded periplasmic space"/>
    <property type="evidence" value="ECO:0007669"/>
    <property type="project" value="UniProtKB-ARBA"/>
</dbReference>
<dbReference type="PIRSF" id="PIRSF002741">
    <property type="entry name" value="MppA"/>
    <property type="match status" value="1"/>
</dbReference>
<dbReference type="RefSeq" id="WP_048463007.1">
    <property type="nucleotide sequence ID" value="NZ_LABX01000047.1"/>
</dbReference>
<dbReference type="Gene3D" id="3.90.76.10">
    <property type="entry name" value="Dipeptide-binding Protein, Domain 1"/>
    <property type="match status" value="1"/>
</dbReference>
<feature type="domain" description="Solute-binding protein family 5" evidence="4">
    <location>
        <begin position="81"/>
        <end position="442"/>
    </location>
</feature>
<evidence type="ECO:0000259" key="4">
    <source>
        <dbReference type="Pfam" id="PF00496"/>
    </source>
</evidence>
<reference evidence="5 6" key="1">
    <citation type="submission" date="2015-03" db="EMBL/GenBank/DDBJ databases">
        <title>Genome sequencing of Methylobacterium aquaticum DSM16371 type strain.</title>
        <authorList>
            <person name="Chaudhry V."/>
            <person name="Patil P.B."/>
        </authorList>
    </citation>
    <scope>NUCLEOTIDE SEQUENCE [LARGE SCALE GENOMIC DNA]</scope>
    <source>
        <strain evidence="5 6">DSM 16371</strain>
    </source>
</reference>
<evidence type="ECO:0000313" key="5">
    <source>
        <dbReference type="EMBL" id="KMO38305.1"/>
    </source>
</evidence>
<keyword evidence="3" id="KW-0732">Signal</keyword>
<evidence type="ECO:0000256" key="2">
    <source>
        <dbReference type="ARBA" id="ARBA00005695"/>
    </source>
</evidence>
<name>A0A0J6SSS2_9HYPH</name>
<dbReference type="PANTHER" id="PTHR30290:SF83">
    <property type="entry name" value="ABC TRANSPORTER SUBSTRATE-BINDING PROTEIN"/>
    <property type="match status" value="1"/>
</dbReference>
<dbReference type="InterPro" id="IPR030678">
    <property type="entry name" value="Peptide/Ni-bd"/>
</dbReference>
<dbReference type="AlphaFoldDB" id="A0A0J6SSS2"/>
<feature type="signal peptide" evidence="3">
    <location>
        <begin position="1"/>
        <end position="23"/>
    </location>
</feature>
<gene>
    <name evidence="5" type="ORF">VP06_06475</name>
</gene>
<evidence type="ECO:0000256" key="3">
    <source>
        <dbReference type="SAM" id="SignalP"/>
    </source>
</evidence>
<dbReference type="Gene3D" id="3.10.105.10">
    <property type="entry name" value="Dipeptide-binding Protein, Domain 3"/>
    <property type="match status" value="1"/>
</dbReference>
<dbReference type="Gene3D" id="3.40.190.10">
    <property type="entry name" value="Periplasmic binding protein-like II"/>
    <property type="match status" value="1"/>
</dbReference>
<organism evidence="5 6">
    <name type="scientific">Methylobacterium aquaticum</name>
    <dbReference type="NCBI Taxonomy" id="270351"/>
    <lineage>
        <taxon>Bacteria</taxon>
        <taxon>Pseudomonadati</taxon>
        <taxon>Pseudomonadota</taxon>
        <taxon>Alphaproteobacteria</taxon>
        <taxon>Hyphomicrobiales</taxon>
        <taxon>Methylobacteriaceae</taxon>
        <taxon>Methylobacterium</taxon>
    </lineage>
</organism>
<comment type="caution">
    <text evidence="5">The sequence shown here is derived from an EMBL/GenBank/DDBJ whole genome shotgun (WGS) entry which is preliminary data.</text>
</comment>
<evidence type="ECO:0000313" key="6">
    <source>
        <dbReference type="Proteomes" id="UP000035929"/>
    </source>
</evidence>
<dbReference type="PANTHER" id="PTHR30290">
    <property type="entry name" value="PERIPLASMIC BINDING COMPONENT OF ABC TRANSPORTER"/>
    <property type="match status" value="1"/>
</dbReference>
<dbReference type="GO" id="GO:0043190">
    <property type="term" value="C:ATP-binding cassette (ABC) transporter complex"/>
    <property type="evidence" value="ECO:0007669"/>
    <property type="project" value="InterPro"/>
</dbReference>